<dbReference type="RefSeq" id="WP_169073444.1">
    <property type="nucleotide sequence ID" value="NZ_JABBXH010000001.1"/>
</dbReference>
<evidence type="ECO:0000256" key="1">
    <source>
        <dbReference type="ARBA" id="ARBA00023015"/>
    </source>
</evidence>
<evidence type="ECO:0000259" key="5">
    <source>
        <dbReference type="PROSITE" id="PS51063"/>
    </source>
</evidence>
<dbReference type="SUPFAM" id="SSF51206">
    <property type="entry name" value="cAMP-binding domain-like"/>
    <property type="match status" value="1"/>
</dbReference>
<proteinExistence type="predicted"/>
<feature type="domain" description="Cyclic nucleotide-binding" evidence="4">
    <location>
        <begin position="34"/>
        <end position="92"/>
    </location>
</feature>
<dbReference type="InterPro" id="IPR018490">
    <property type="entry name" value="cNMP-bd_dom_sf"/>
</dbReference>
<dbReference type="PRINTS" id="PR00034">
    <property type="entry name" value="HTHCRP"/>
</dbReference>
<protein>
    <submittedName>
        <fullName evidence="6">Helix-turn-helix domain-containing protein</fullName>
    </submittedName>
</protein>
<dbReference type="PROSITE" id="PS50042">
    <property type="entry name" value="CNMP_BINDING_3"/>
    <property type="match status" value="1"/>
</dbReference>
<accession>A0A7Y0L939</accession>
<keyword evidence="7" id="KW-1185">Reference proteome</keyword>
<dbReference type="InterPro" id="IPR018335">
    <property type="entry name" value="Tscrpt_reg_HTH_Crp-type_CS"/>
</dbReference>
<dbReference type="PROSITE" id="PS51063">
    <property type="entry name" value="HTH_CRP_2"/>
    <property type="match status" value="1"/>
</dbReference>
<reference evidence="6 7" key="1">
    <citation type="submission" date="2020-04" db="EMBL/GenBank/DDBJ databases">
        <title>Thalassotalea sp. M1531, isolated from the surface of marine red alga.</title>
        <authorList>
            <person name="Pang L."/>
            <person name="Lu D.-C."/>
        </authorList>
    </citation>
    <scope>NUCLEOTIDE SEQUENCE [LARGE SCALE GENOMIC DNA]</scope>
    <source>
        <strain evidence="6 7">M1531</strain>
    </source>
</reference>
<dbReference type="InterPro" id="IPR036388">
    <property type="entry name" value="WH-like_DNA-bd_sf"/>
</dbReference>
<dbReference type="AlphaFoldDB" id="A0A7Y0L939"/>
<organism evidence="6 7">
    <name type="scientific">Thalassotalea algicola</name>
    <dbReference type="NCBI Taxonomy" id="2716224"/>
    <lineage>
        <taxon>Bacteria</taxon>
        <taxon>Pseudomonadati</taxon>
        <taxon>Pseudomonadota</taxon>
        <taxon>Gammaproteobacteria</taxon>
        <taxon>Alteromonadales</taxon>
        <taxon>Colwelliaceae</taxon>
        <taxon>Thalassotalea</taxon>
    </lineage>
</organism>
<dbReference type="Pfam" id="PF00027">
    <property type="entry name" value="cNMP_binding"/>
    <property type="match status" value="1"/>
</dbReference>
<dbReference type="PANTHER" id="PTHR24567">
    <property type="entry name" value="CRP FAMILY TRANSCRIPTIONAL REGULATORY PROTEIN"/>
    <property type="match status" value="1"/>
</dbReference>
<dbReference type="InterPro" id="IPR012318">
    <property type="entry name" value="HTH_CRP"/>
</dbReference>
<evidence type="ECO:0000256" key="2">
    <source>
        <dbReference type="ARBA" id="ARBA00023125"/>
    </source>
</evidence>
<dbReference type="CDD" id="cd00038">
    <property type="entry name" value="CAP_ED"/>
    <property type="match status" value="1"/>
</dbReference>
<dbReference type="Gene3D" id="1.10.10.10">
    <property type="entry name" value="Winged helix-like DNA-binding domain superfamily/Winged helix DNA-binding domain"/>
    <property type="match status" value="1"/>
</dbReference>
<sequence length="233" mass="26428">MSLDIDKVAIKTSLSSFLGSNCTEMDGATDFFEELAEKAEEVNLGINEYIFREKDDSDYVYIPVSGAVMLERATLTGSRQVFAFLFTGNILGISEHKNYSFSAKTLTNAVVIKINQQLILDIFDKYPAIAQRYHEVTRHILTLILDQLFIMGQKTAHQRLAHFLLDMKYRLGHGTQTFHLPMSRQDIADYLGMSLETASRGFSKLKKDGLISIENNYQITLENYDALKAYAED</sequence>
<comment type="caution">
    <text evidence="6">The sequence shown here is derived from an EMBL/GenBank/DDBJ whole genome shotgun (WGS) entry which is preliminary data.</text>
</comment>
<feature type="domain" description="HTH crp-type" evidence="5">
    <location>
        <begin position="154"/>
        <end position="225"/>
    </location>
</feature>
<dbReference type="SUPFAM" id="SSF46785">
    <property type="entry name" value="Winged helix' DNA-binding domain"/>
    <property type="match status" value="1"/>
</dbReference>
<evidence type="ECO:0000313" key="7">
    <source>
        <dbReference type="Proteomes" id="UP000568664"/>
    </source>
</evidence>
<dbReference type="InterPro" id="IPR000595">
    <property type="entry name" value="cNMP-bd_dom"/>
</dbReference>
<dbReference type="SMART" id="SM00419">
    <property type="entry name" value="HTH_CRP"/>
    <property type="match status" value="1"/>
</dbReference>
<dbReference type="GO" id="GO:0005829">
    <property type="term" value="C:cytosol"/>
    <property type="evidence" value="ECO:0007669"/>
    <property type="project" value="TreeGrafter"/>
</dbReference>
<gene>
    <name evidence="6" type="ORF">HII17_00880</name>
</gene>
<evidence type="ECO:0000259" key="4">
    <source>
        <dbReference type="PROSITE" id="PS50042"/>
    </source>
</evidence>
<evidence type="ECO:0000256" key="3">
    <source>
        <dbReference type="ARBA" id="ARBA00023163"/>
    </source>
</evidence>
<dbReference type="InterPro" id="IPR014710">
    <property type="entry name" value="RmlC-like_jellyroll"/>
</dbReference>
<dbReference type="PROSITE" id="PS00042">
    <property type="entry name" value="HTH_CRP_1"/>
    <property type="match status" value="1"/>
</dbReference>
<dbReference type="EMBL" id="JABBXH010000001">
    <property type="protein sequence ID" value="NMP30101.1"/>
    <property type="molecule type" value="Genomic_DNA"/>
</dbReference>
<dbReference type="GO" id="GO:0003677">
    <property type="term" value="F:DNA binding"/>
    <property type="evidence" value="ECO:0007669"/>
    <property type="project" value="UniProtKB-KW"/>
</dbReference>
<keyword evidence="3" id="KW-0804">Transcription</keyword>
<dbReference type="PANTHER" id="PTHR24567:SF28">
    <property type="entry name" value="LISTERIOLYSIN REGULATORY PROTEIN"/>
    <property type="match status" value="1"/>
</dbReference>
<dbReference type="Gene3D" id="2.60.120.10">
    <property type="entry name" value="Jelly Rolls"/>
    <property type="match status" value="1"/>
</dbReference>
<dbReference type="GO" id="GO:0003700">
    <property type="term" value="F:DNA-binding transcription factor activity"/>
    <property type="evidence" value="ECO:0007669"/>
    <property type="project" value="InterPro"/>
</dbReference>
<name>A0A7Y0L939_9GAMM</name>
<dbReference type="InterPro" id="IPR036390">
    <property type="entry name" value="WH_DNA-bd_sf"/>
</dbReference>
<dbReference type="InterPro" id="IPR050397">
    <property type="entry name" value="Env_Response_Regulators"/>
</dbReference>
<dbReference type="Pfam" id="PF13545">
    <property type="entry name" value="HTH_Crp_2"/>
    <property type="match status" value="1"/>
</dbReference>
<evidence type="ECO:0000313" key="6">
    <source>
        <dbReference type="EMBL" id="NMP30101.1"/>
    </source>
</evidence>
<dbReference type="FunFam" id="1.10.10.10:FF:000028">
    <property type="entry name" value="Fumarate/nitrate reduction transcriptional regulator Fnr"/>
    <property type="match status" value="1"/>
</dbReference>
<dbReference type="CDD" id="cd00092">
    <property type="entry name" value="HTH_CRP"/>
    <property type="match status" value="1"/>
</dbReference>
<keyword evidence="2" id="KW-0238">DNA-binding</keyword>
<dbReference type="Proteomes" id="UP000568664">
    <property type="component" value="Unassembled WGS sequence"/>
</dbReference>
<keyword evidence="1" id="KW-0805">Transcription regulation</keyword>